<dbReference type="Proteomes" id="UP000604046">
    <property type="component" value="Unassembled WGS sequence"/>
</dbReference>
<evidence type="ECO:0000313" key="3">
    <source>
        <dbReference type="Proteomes" id="UP000604046"/>
    </source>
</evidence>
<dbReference type="EMBL" id="CAJNDS010000668">
    <property type="protein sequence ID" value="CAE7226658.1"/>
    <property type="molecule type" value="Genomic_DNA"/>
</dbReference>
<evidence type="ECO:0000256" key="1">
    <source>
        <dbReference type="SAM" id="MobiDB-lite"/>
    </source>
</evidence>
<dbReference type="OrthoDB" id="435988at2759"/>
<gene>
    <name evidence="2" type="ORF">SNAT2548_LOCUS8848</name>
</gene>
<dbReference type="AlphaFoldDB" id="A0A812KCR8"/>
<sequence length="593" mass="65596">MKVSGRSTIQMSQTPKRRFSLRMMRAGERLLRSLEISLVSRDSRRPAMFAVPPANPKAGGLMKAIAVQSDALSCRMMKVMFDDHLPPASQRARDLMKAIAVRSDALSSRMMKVMFDDRLPPANQRARDLMKAIDIRSDAHNSKAEMMKVTFADRLPASQKVRGLTKAIGIRSDARSSKTEMMKVTFADRLPASPKARGPTKAIGIRSDARSSKTEMMKVTFADRLPASPKARGPTKAIGIRSDARSSKTEMMKVTFADRLPASLKVRGPTKVTFADRLPASHKARGPTKDGNVNGTCCNAPEFQLYVPESPDFMPAAKTMQKCTEMLALTRHGRDVLSDVRASLARHSQLSEGNPYPDGRYEDEGSARYSLSGRKSEGYNADGAGDSRRSTYQKSASLRPDGGDVRASLARHSQLGEGTPYRGSRYEDEGSARYSLSGRKSEGYNADGAGRRDSRRSSRLPEGSEQRMLSQPPASPDSSESELFTGAGQDGFQRKSEVIRPPERPVELTLVLDADNVDQMKSIVWKFTEQGACVKALSKHCPKATPEDIRAGDVLLFINDELVLDKEKHVTQMIWKDEQLENQFLTLRFRAWG</sequence>
<protein>
    <recommendedName>
        <fullName evidence="4">PDZ domain-containing protein</fullName>
    </recommendedName>
</protein>
<organism evidence="2 3">
    <name type="scientific">Symbiodinium natans</name>
    <dbReference type="NCBI Taxonomy" id="878477"/>
    <lineage>
        <taxon>Eukaryota</taxon>
        <taxon>Sar</taxon>
        <taxon>Alveolata</taxon>
        <taxon>Dinophyceae</taxon>
        <taxon>Suessiales</taxon>
        <taxon>Symbiodiniaceae</taxon>
        <taxon>Symbiodinium</taxon>
    </lineage>
</organism>
<feature type="region of interest" description="Disordered" evidence="1">
    <location>
        <begin position="191"/>
        <end position="210"/>
    </location>
</feature>
<name>A0A812KCR8_9DINO</name>
<comment type="caution">
    <text evidence="2">The sequence shown here is derived from an EMBL/GenBank/DDBJ whole genome shotgun (WGS) entry which is preliminary data.</text>
</comment>
<keyword evidence="3" id="KW-1185">Reference proteome</keyword>
<reference evidence="2" key="1">
    <citation type="submission" date="2021-02" db="EMBL/GenBank/DDBJ databases">
        <authorList>
            <person name="Dougan E. K."/>
            <person name="Rhodes N."/>
            <person name="Thang M."/>
            <person name="Chan C."/>
        </authorList>
    </citation>
    <scope>NUCLEOTIDE SEQUENCE</scope>
</reference>
<evidence type="ECO:0000313" key="2">
    <source>
        <dbReference type="EMBL" id="CAE7226658.1"/>
    </source>
</evidence>
<accession>A0A812KCR8</accession>
<evidence type="ECO:0008006" key="4">
    <source>
        <dbReference type="Google" id="ProtNLM"/>
    </source>
</evidence>
<feature type="region of interest" description="Disordered" evidence="1">
    <location>
        <begin position="346"/>
        <end position="500"/>
    </location>
</feature>
<proteinExistence type="predicted"/>